<feature type="region of interest" description="Disordered" evidence="1">
    <location>
        <begin position="1"/>
        <end position="84"/>
    </location>
</feature>
<dbReference type="EMBL" id="CAKOAT010327376">
    <property type="protein sequence ID" value="CAH8362258.1"/>
    <property type="molecule type" value="Genomic_DNA"/>
</dbReference>
<reference evidence="2 3" key="1">
    <citation type="submission" date="2022-03" db="EMBL/GenBank/DDBJ databases">
        <authorList>
            <person name="Macdonald S."/>
            <person name="Ahmed S."/>
            <person name="Newling K."/>
        </authorList>
    </citation>
    <scope>NUCLEOTIDE SEQUENCE [LARGE SCALE GENOMIC DNA]</scope>
</reference>
<accession>A0ABC8KSN4</accession>
<gene>
    <name evidence="2" type="ORF">ERUC_LOCUS28014</name>
</gene>
<name>A0ABC8KSN4_ERUVS</name>
<feature type="compositionally biased region" description="Polar residues" evidence="1">
    <location>
        <begin position="18"/>
        <end position="47"/>
    </location>
</feature>
<organism evidence="2 3">
    <name type="scientific">Eruca vesicaria subsp. sativa</name>
    <name type="common">Garden rocket</name>
    <name type="synonym">Eruca sativa</name>
    <dbReference type="NCBI Taxonomy" id="29727"/>
    <lineage>
        <taxon>Eukaryota</taxon>
        <taxon>Viridiplantae</taxon>
        <taxon>Streptophyta</taxon>
        <taxon>Embryophyta</taxon>
        <taxon>Tracheophyta</taxon>
        <taxon>Spermatophyta</taxon>
        <taxon>Magnoliopsida</taxon>
        <taxon>eudicotyledons</taxon>
        <taxon>Gunneridae</taxon>
        <taxon>Pentapetalae</taxon>
        <taxon>rosids</taxon>
        <taxon>malvids</taxon>
        <taxon>Brassicales</taxon>
        <taxon>Brassicaceae</taxon>
        <taxon>Brassiceae</taxon>
        <taxon>Eruca</taxon>
    </lineage>
</organism>
<evidence type="ECO:0000256" key="1">
    <source>
        <dbReference type="SAM" id="MobiDB-lite"/>
    </source>
</evidence>
<sequence length="84" mass="9503">MASLSSIHQHSCLRRTETTLPCLSKPSSHTLRNFTPPTTKSLGQNVTPDEEPEERARPNHHVPSLPQRRTYLEKEKSRSAKAKS</sequence>
<protein>
    <submittedName>
        <fullName evidence="2">Uncharacterized protein</fullName>
    </submittedName>
</protein>
<proteinExistence type="predicted"/>
<dbReference type="Proteomes" id="UP001642260">
    <property type="component" value="Unassembled WGS sequence"/>
</dbReference>
<comment type="caution">
    <text evidence="2">The sequence shown here is derived from an EMBL/GenBank/DDBJ whole genome shotgun (WGS) entry which is preliminary data.</text>
</comment>
<keyword evidence="3" id="KW-1185">Reference proteome</keyword>
<dbReference type="AlphaFoldDB" id="A0ABC8KSN4"/>
<evidence type="ECO:0000313" key="3">
    <source>
        <dbReference type="Proteomes" id="UP001642260"/>
    </source>
</evidence>
<evidence type="ECO:0000313" key="2">
    <source>
        <dbReference type="EMBL" id="CAH8362258.1"/>
    </source>
</evidence>